<accession>A0A918W617</accession>
<dbReference type="RefSeq" id="WP_189975617.1">
    <property type="nucleotide sequence ID" value="NZ_BMUL01000003.1"/>
</dbReference>
<keyword evidence="1" id="KW-0808">Transferase</keyword>
<name>A0A918W617_9ACTN</name>
<evidence type="ECO:0000256" key="1">
    <source>
        <dbReference type="ARBA" id="ARBA00022679"/>
    </source>
</evidence>
<dbReference type="Gene3D" id="3.40.47.10">
    <property type="match status" value="1"/>
</dbReference>
<dbReference type="EMBL" id="BMUL01000003">
    <property type="protein sequence ID" value="GHA72399.1"/>
    <property type="molecule type" value="Genomic_DNA"/>
</dbReference>
<dbReference type="SUPFAM" id="SSF53901">
    <property type="entry name" value="Thiolase-like"/>
    <property type="match status" value="2"/>
</dbReference>
<dbReference type="PANTHER" id="PTHR11712:SF336">
    <property type="entry name" value="3-OXOACYL-[ACYL-CARRIER-PROTEIN] SYNTHASE, MITOCHONDRIAL"/>
    <property type="match status" value="1"/>
</dbReference>
<dbReference type="Proteomes" id="UP000644020">
    <property type="component" value="Unassembled WGS sequence"/>
</dbReference>
<dbReference type="PANTHER" id="PTHR11712">
    <property type="entry name" value="POLYKETIDE SYNTHASE-RELATED"/>
    <property type="match status" value="1"/>
</dbReference>
<proteinExistence type="predicted"/>
<evidence type="ECO:0000313" key="3">
    <source>
        <dbReference type="EMBL" id="GHA72399.1"/>
    </source>
</evidence>
<feature type="domain" description="Beta-ketoacyl synthase-like N-terminal" evidence="2">
    <location>
        <begin position="55"/>
        <end position="222"/>
    </location>
</feature>
<protein>
    <submittedName>
        <fullName evidence="3">3-oxoacyl-ACP synthase</fullName>
    </submittedName>
</protein>
<keyword evidence="4" id="KW-1185">Reference proteome</keyword>
<dbReference type="AlphaFoldDB" id="A0A918W617"/>
<dbReference type="InterPro" id="IPR014030">
    <property type="entry name" value="Ketoacyl_synth_N"/>
</dbReference>
<reference evidence="3" key="1">
    <citation type="journal article" date="2014" name="Int. J. Syst. Evol. Microbiol.">
        <title>Complete genome sequence of Corynebacterium casei LMG S-19264T (=DSM 44701T), isolated from a smear-ripened cheese.</title>
        <authorList>
            <consortium name="US DOE Joint Genome Institute (JGI-PGF)"/>
            <person name="Walter F."/>
            <person name="Albersmeier A."/>
            <person name="Kalinowski J."/>
            <person name="Ruckert C."/>
        </authorList>
    </citation>
    <scope>NUCLEOTIDE SEQUENCE</scope>
    <source>
        <strain evidence="3">JCM 4518</strain>
    </source>
</reference>
<organism evidence="3 4">
    <name type="scientific">Streptomyces termitum</name>
    <dbReference type="NCBI Taxonomy" id="67368"/>
    <lineage>
        <taxon>Bacteria</taxon>
        <taxon>Bacillati</taxon>
        <taxon>Actinomycetota</taxon>
        <taxon>Actinomycetes</taxon>
        <taxon>Kitasatosporales</taxon>
        <taxon>Streptomycetaceae</taxon>
        <taxon>Streptomyces</taxon>
    </lineage>
</organism>
<sequence length="357" mass="35508">MSTAVITDWSAVSPYGTGRGPLAAALRARTAAPESAGPEEWTSDPAATARVVPGFEVRDALGKAGTRGMDRITGLTAVTVRELLGGAGPVGEDDELGTGLVLGVASGSVQGFMEFTKASLEGDSPIDVPPSKTPNMAMNRAASASAIRHRLKGPNSTVAAGRLAGLVALDQARRLLADGRAERVLAGSAEEYSATRAHLTRAAHGAGTVLGEGCVMVLLESAGTATGTPLAEVLAVHHRVAPDGDFAGALTAAVGAALAEAGTGPADVWAAVPSEAPGTAGDQERRVHGELFPAEARGRAASVALLGETAAATGAYQLAALLSEPGAPGRIALVTAVDPDGPVGCAVLRLLTDGAAG</sequence>
<dbReference type="InterPro" id="IPR000794">
    <property type="entry name" value="Beta-ketoacyl_synthase"/>
</dbReference>
<evidence type="ECO:0000259" key="2">
    <source>
        <dbReference type="Pfam" id="PF00109"/>
    </source>
</evidence>
<comment type="caution">
    <text evidence="3">The sequence shown here is derived from an EMBL/GenBank/DDBJ whole genome shotgun (WGS) entry which is preliminary data.</text>
</comment>
<dbReference type="GO" id="GO:0004315">
    <property type="term" value="F:3-oxoacyl-[acyl-carrier-protein] synthase activity"/>
    <property type="evidence" value="ECO:0007669"/>
    <property type="project" value="TreeGrafter"/>
</dbReference>
<gene>
    <name evidence="3" type="primary">fabF</name>
    <name evidence="3" type="ORF">GCM10010305_13320</name>
</gene>
<dbReference type="GO" id="GO:0006633">
    <property type="term" value="P:fatty acid biosynthetic process"/>
    <property type="evidence" value="ECO:0007669"/>
    <property type="project" value="TreeGrafter"/>
</dbReference>
<dbReference type="InterPro" id="IPR016039">
    <property type="entry name" value="Thiolase-like"/>
</dbReference>
<dbReference type="Pfam" id="PF00109">
    <property type="entry name" value="ketoacyl-synt"/>
    <property type="match status" value="1"/>
</dbReference>
<reference evidence="3" key="2">
    <citation type="submission" date="2020-09" db="EMBL/GenBank/DDBJ databases">
        <authorList>
            <person name="Sun Q."/>
            <person name="Ohkuma M."/>
        </authorList>
    </citation>
    <scope>NUCLEOTIDE SEQUENCE</scope>
    <source>
        <strain evidence="3">JCM 4518</strain>
    </source>
</reference>
<evidence type="ECO:0000313" key="4">
    <source>
        <dbReference type="Proteomes" id="UP000644020"/>
    </source>
</evidence>